<dbReference type="InterPro" id="IPR016102">
    <property type="entry name" value="Succinyl-CoA_synth-like"/>
</dbReference>
<dbReference type="NCBIfam" id="TIGR01016">
    <property type="entry name" value="sucCoAbeta"/>
    <property type="match status" value="1"/>
</dbReference>
<dbReference type="EMBL" id="UINC01004351">
    <property type="protein sequence ID" value="SVA13685.1"/>
    <property type="molecule type" value="Genomic_DNA"/>
</dbReference>
<dbReference type="HAMAP" id="MF_00558">
    <property type="entry name" value="Succ_CoA_beta"/>
    <property type="match status" value="1"/>
</dbReference>
<dbReference type="GO" id="GO:0006104">
    <property type="term" value="P:succinyl-CoA metabolic process"/>
    <property type="evidence" value="ECO:0007669"/>
    <property type="project" value="TreeGrafter"/>
</dbReference>
<dbReference type="Gene3D" id="3.30.470.20">
    <property type="entry name" value="ATP-grasp fold, B domain"/>
    <property type="match status" value="1"/>
</dbReference>
<evidence type="ECO:0000313" key="8">
    <source>
        <dbReference type="EMBL" id="SVA13685.1"/>
    </source>
</evidence>
<dbReference type="FunFam" id="3.40.50.261:FF:000001">
    <property type="entry name" value="Succinate--CoA ligase [ADP-forming] subunit beta"/>
    <property type="match status" value="1"/>
</dbReference>
<dbReference type="Gene3D" id="3.40.50.261">
    <property type="entry name" value="Succinyl-CoA synthetase domains"/>
    <property type="match status" value="1"/>
</dbReference>
<dbReference type="SUPFAM" id="SSF56059">
    <property type="entry name" value="Glutathione synthetase ATP-binding domain-like"/>
    <property type="match status" value="1"/>
</dbReference>
<evidence type="ECO:0000256" key="1">
    <source>
        <dbReference type="ARBA" id="ARBA00001946"/>
    </source>
</evidence>
<dbReference type="GO" id="GO:0006099">
    <property type="term" value="P:tricarboxylic acid cycle"/>
    <property type="evidence" value="ECO:0007669"/>
    <property type="project" value="UniProtKB-KW"/>
</dbReference>
<dbReference type="PANTHER" id="PTHR11815">
    <property type="entry name" value="SUCCINYL-COA SYNTHETASE BETA CHAIN"/>
    <property type="match status" value="1"/>
</dbReference>
<evidence type="ECO:0000256" key="5">
    <source>
        <dbReference type="ARBA" id="ARBA00022741"/>
    </source>
</evidence>
<keyword evidence="2" id="KW-0816">Tricarboxylic acid cycle</keyword>
<accession>A0A381TBZ9</accession>
<dbReference type="AlphaFoldDB" id="A0A381TBZ9"/>
<comment type="cofactor">
    <cofactor evidence="1">
        <name>Mg(2+)</name>
        <dbReference type="ChEBI" id="CHEBI:18420"/>
    </cofactor>
</comment>
<dbReference type="Pfam" id="PF00549">
    <property type="entry name" value="Ligase_CoA"/>
    <property type="match status" value="1"/>
</dbReference>
<dbReference type="InterPro" id="IPR013650">
    <property type="entry name" value="ATP-grasp_succ-CoA_synth-type"/>
</dbReference>
<feature type="non-terminal residue" evidence="8">
    <location>
        <position position="1"/>
    </location>
</feature>
<dbReference type="InterPro" id="IPR005809">
    <property type="entry name" value="Succ_CoA_ligase-like_bsu"/>
</dbReference>
<evidence type="ECO:0000256" key="2">
    <source>
        <dbReference type="ARBA" id="ARBA00022532"/>
    </source>
</evidence>
<evidence type="ECO:0000256" key="3">
    <source>
        <dbReference type="ARBA" id="ARBA00022598"/>
    </source>
</evidence>
<dbReference type="InterPro" id="IPR013815">
    <property type="entry name" value="ATP_grasp_subdomain_1"/>
</dbReference>
<dbReference type="GO" id="GO:0005524">
    <property type="term" value="F:ATP binding"/>
    <property type="evidence" value="ECO:0007669"/>
    <property type="project" value="InterPro"/>
</dbReference>
<evidence type="ECO:0000259" key="7">
    <source>
        <dbReference type="PROSITE" id="PS50975"/>
    </source>
</evidence>
<dbReference type="GO" id="GO:0004775">
    <property type="term" value="F:succinate-CoA ligase (ADP-forming) activity"/>
    <property type="evidence" value="ECO:0007669"/>
    <property type="project" value="TreeGrafter"/>
</dbReference>
<gene>
    <name evidence="8" type="ORF">METZ01_LOCUS66539</name>
</gene>
<dbReference type="FunFam" id="3.30.470.20:FF:000002">
    <property type="entry name" value="Succinate--CoA ligase [ADP-forming] subunit beta"/>
    <property type="match status" value="1"/>
</dbReference>
<keyword evidence="5" id="KW-0547">Nucleotide-binding</keyword>
<proteinExistence type="inferred from homology"/>
<dbReference type="Gene3D" id="3.30.1490.20">
    <property type="entry name" value="ATP-grasp fold, A domain"/>
    <property type="match status" value="1"/>
</dbReference>
<evidence type="ECO:0000256" key="4">
    <source>
        <dbReference type="ARBA" id="ARBA00022723"/>
    </source>
</evidence>
<dbReference type="PIRSF" id="PIRSF001554">
    <property type="entry name" value="SucCS_beta"/>
    <property type="match status" value="1"/>
</dbReference>
<keyword evidence="6" id="KW-0460">Magnesium</keyword>
<protein>
    <recommendedName>
        <fullName evidence="7">ATP-grasp domain-containing protein</fullName>
    </recommendedName>
</protein>
<reference evidence="8" key="1">
    <citation type="submission" date="2018-05" db="EMBL/GenBank/DDBJ databases">
        <authorList>
            <person name="Lanie J.A."/>
            <person name="Ng W.-L."/>
            <person name="Kazmierczak K.M."/>
            <person name="Andrzejewski T.M."/>
            <person name="Davidsen T.M."/>
            <person name="Wayne K.J."/>
            <person name="Tettelin H."/>
            <person name="Glass J.I."/>
            <person name="Rusch D."/>
            <person name="Podicherti R."/>
            <person name="Tsui H.-C.T."/>
            <person name="Winkler M.E."/>
        </authorList>
    </citation>
    <scope>NUCLEOTIDE SEQUENCE</scope>
</reference>
<keyword evidence="4" id="KW-0479">Metal-binding</keyword>
<dbReference type="GO" id="GO:0042709">
    <property type="term" value="C:succinate-CoA ligase complex"/>
    <property type="evidence" value="ECO:0007669"/>
    <property type="project" value="UniProtKB-ARBA"/>
</dbReference>
<dbReference type="InterPro" id="IPR005811">
    <property type="entry name" value="SUCC_ACL_C"/>
</dbReference>
<feature type="domain" description="ATP-grasp" evidence="7">
    <location>
        <begin position="9"/>
        <end position="226"/>
    </location>
</feature>
<name>A0A381TBZ9_9ZZZZ</name>
<dbReference type="PROSITE" id="PS50975">
    <property type="entry name" value="ATP_GRASP"/>
    <property type="match status" value="1"/>
</dbReference>
<dbReference type="Pfam" id="PF08442">
    <property type="entry name" value="ATP-grasp_2"/>
    <property type="match status" value="1"/>
</dbReference>
<dbReference type="PANTHER" id="PTHR11815:SF10">
    <property type="entry name" value="SUCCINATE--COA LIGASE [GDP-FORMING] SUBUNIT BETA, MITOCHONDRIAL"/>
    <property type="match status" value="1"/>
</dbReference>
<dbReference type="SUPFAM" id="SSF52210">
    <property type="entry name" value="Succinyl-CoA synthetase domains"/>
    <property type="match status" value="1"/>
</dbReference>
<dbReference type="InterPro" id="IPR011761">
    <property type="entry name" value="ATP-grasp"/>
</dbReference>
<dbReference type="GO" id="GO:0005829">
    <property type="term" value="C:cytosol"/>
    <property type="evidence" value="ECO:0007669"/>
    <property type="project" value="TreeGrafter"/>
</dbReference>
<keyword evidence="3" id="KW-0436">Ligase</keyword>
<dbReference type="NCBIfam" id="NF001913">
    <property type="entry name" value="PRK00696.1"/>
    <property type="match status" value="1"/>
</dbReference>
<dbReference type="FunFam" id="3.30.1490.20:FF:000002">
    <property type="entry name" value="Succinate--CoA ligase [ADP-forming] subunit beta"/>
    <property type="match status" value="1"/>
</dbReference>
<evidence type="ECO:0000256" key="6">
    <source>
        <dbReference type="ARBA" id="ARBA00022842"/>
    </source>
</evidence>
<sequence length="392" mass="41442">VNIHEYQAKEIFEKFGVPTPNSGVASTAEEAKEIADRIGGRVVVKAQVHAGGRGKAGGVKLVESAKQAGQVTEELIGTRLVTNQTGPAGVPVEKVMIAETLDIKDELYLSIVIDGDIGAPVVMASSEGGMDIEEVAATTPEKIFRVIADPLIGLSPYHARDLAIALEVPSESIRATTKIIIDLYRVFIENDCSLVEVNPLVVTNDNAVVALDAKINLEDDALFRHQELANLIDPNQLDPLEQRAYKSDLAYVKLNGGRVGCMVNGAGLAMATMDITKNAGAEPANFLDIGGSANQERIEEAFKIIVDDTDVEIVLVNLFAGIARSDVVAAGIVAAAAETAAEVPLVVSMRGTNAKKGIEILTDSGLDITVVTDLAGAADVLQQKLLDLERSN</sequence>
<organism evidence="8">
    <name type="scientific">marine metagenome</name>
    <dbReference type="NCBI Taxonomy" id="408172"/>
    <lineage>
        <taxon>unclassified sequences</taxon>
        <taxon>metagenomes</taxon>
        <taxon>ecological metagenomes</taxon>
    </lineage>
</organism>
<dbReference type="GO" id="GO:0046872">
    <property type="term" value="F:metal ion binding"/>
    <property type="evidence" value="ECO:0007669"/>
    <property type="project" value="UniProtKB-KW"/>
</dbReference>